<gene>
    <name evidence="2" type="ORF">P3H78_22560</name>
</gene>
<keyword evidence="1" id="KW-0175">Coiled coil</keyword>
<dbReference type="RefSeq" id="WP_276110912.1">
    <property type="nucleotide sequence ID" value="NZ_JARJBB010000012.1"/>
</dbReference>
<evidence type="ECO:0000256" key="1">
    <source>
        <dbReference type="SAM" id="Coils"/>
    </source>
</evidence>
<sequence>MASRLLADWALWGKEPRSTSGYRILAACPPDRGDEFNTAILHWSPGTPTPGDRLPWITIGCGRTPDGTGTVGVFLLDDTPAVDHTHRTIYRISHFAVPVADAGAAGVGWYGLARAALDAAGRLTETGAAPAELVLDADDLLLTRVGRQVTARVSKGTHWLAAAAAHLLDGPVAVTGDHYEALELLEVLDCVAALLPYGMRHSLSAATSTSSGSEVPMRLYWGTDDSPGVASLAWNGELPDLGALSAPARTYHDLLVGNWTQHGGPAVLRHLAEAREPLDVTAPDAHARAVDVLTRLDPGLATVQEVREGREVDRERIDLALRRPGIDPGSVAVLAGRRIAEGSGDMGALAAHLGAPEVSQPVRARLIEDLLAGRTDAARAAFESLREATPDTRAGLRPLDEVLAFVVTEILDHSAQDGPEPVTGQLLPSVAPFTEGTMNDFTLSLLRTVPGLADRLLQALYAGPDPAGPVLAWLRWLGDGAAPEAEGSPELAPLSRLLSLGACPPEVDRKWAEHHPETAARLLAAAAACGHAHPLLREPELFHGLVACVARSAGADPAGDPAQELLRRALDRSPGPVQPDSAARWDVLCALAGLPPTGFLTLATLPELPGSGGTNGRVGAYAAVLSAALESRPLRRHRESVAELLLQDLLSVDTETGAGPDQAARDLTHHLLDGREPYARIVREAVDRLATGTPHWKETEADQRWLARLAQRLPSLRPALAVRAVHRAAAHAGGTREECRSLAAGAYEARRAGAGDDALCAALAPWAARAEPGGRILALLDAYHRTWESYTGRGRADEERDHLELAFAHGAAPDAWLDYRDHAVRELSARRADCTLKIDALQSERSQCDREIDRLRRLDHATAHARART</sequence>
<reference evidence="2 3" key="1">
    <citation type="submission" date="2023-03" db="EMBL/GenBank/DDBJ databases">
        <title>Draft genome sequence of Streptomyces sp. K1PA1 isolated from peat swamp forest in Thailand.</title>
        <authorList>
            <person name="Klaysubun C."/>
            <person name="Duangmal K."/>
        </authorList>
    </citation>
    <scope>NUCLEOTIDE SEQUENCE [LARGE SCALE GENOMIC DNA]</scope>
    <source>
        <strain evidence="2 3">K1PA1</strain>
    </source>
</reference>
<organism evidence="2 3">
    <name type="scientific">Streptomyces tropicalis</name>
    <dbReference type="NCBI Taxonomy" id="3034234"/>
    <lineage>
        <taxon>Bacteria</taxon>
        <taxon>Bacillati</taxon>
        <taxon>Actinomycetota</taxon>
        <taxon>Actinomycetes</taxon>
        <taxon>Kitasatosporales</taxon>
        <taxon>Streptomycetaceae</taxon>
        <taxon>Streptomyces</taxon>
    </lineage>
</organism>
<name>A0ABT6AC23_9ACTN</name>
<protein>
    <submittedName>
        <fullName evidence="2">Uncharacterized protein</fullName>
    </submittedName>
</protein>
<feature type="coiled-coil region" evidence="1">
    <location>
        <begin position="824"/>
        <end position="858"/>
    </location>
</feature>
<accession>A0ABT6AC23</accession>
<evidence type="ECO:0000313" key="3">
    <source>
        <dbReference type="Proteomes" id="UP001221150"/>
    </source>
</evidence>
<dbReference type="EMBL" id="JARJBB010000012">
    <property type="protein sequence ID" value="MDF3301355.1"/>
    <property type="molecule type" value="Genomic_DNA"/>
</dbReference>
<comment type="caution">
    <text evidence="2">The sequence shown here is derived from an EMBL/GenBank/DDBJ whole genome shotgun (WGS) entry which is preliminary data.</text>
</comment>
<dbReference type="Proteomes" id="UP001221150">
    <property type="component" value="Unassembled WGS sequence"/>
</dbReference>
<proteinExistence type="predicted"/>
<evidence type="ECO:0000313" key="2">
    <source>
        <dbReference type="EMBL" id="MDF3301355.1"/>
    </source>
</evidence>
<keyword evidence="3" id="KW-1185">Reference proteome</keyword>